<evidence type="ECO:0000313" key="4">
    <source>
        <dbReference type="WBParaSite" id="nRc.2.0.1.t22387-RA"/>
    </source>
</evidence>
<feature type="domain" description="Kinesin-like" evidence="2">
    <location>
        <begin position="166"/>
        <end position="231"/>
    </location>
</feature>
<feature type="region of interest" description="Disordered" evidence="1">
    <location>
        <begin position="414"/>
        <end position="440"/>
    </location>
</feature>
<dbReference type="InterPro" id="IPR022164">
    <property type="entry name" value="Kinesin-like"/>
</dbReference>
<sequence>MRVRRCVFIDFSPKNRYLEAYRRKKQERMRRHLEIALAATKKDHLSAQKAINLVKNSPSALRRCVKDRLGGDIILTAAKKMETPKLDTVDENFDDIKFAYFDQIVYLGCTSIEEPKSETAIENAMKELNDQQRCRMEQENVDVTLAIPYTSLSDEEDEKGAFVLSPQDKNCFKLRKNREKRLQVALQQTSGSKILHVQKCFGLLLAAGRNVKHCDMHLLDLQSTGRGNDDKTFLIDAFWDPNSIPQLFCHSNLKIFSQIAILDNNKNNENFDSFRIEILVYFYTRVYMTVAADVVLSGIHEPDVENLEIRENDDSAVQNSSPNTVVKRRLPSYEVSSCLSATERERQNRRLSTCGRSPSKMPTNLVAPPDDDDSDSDEPLLSGSGGEALGACNAETMAEWQKCLDEWCRTDPPGLEEESSEIINENKESSPAPAIDNNQRRRRPEQILKLIVRSGVPDSLRCKVWPLLAGCYQDSEMADTYRLLLSKFQYSKFWLLSDDF</sequence>
<keyword evidence="3" id="KW-1185">Reference proteome</keyword>
<dbReference type="InterPro" id="IPR035969">
    <property type="entry name" value="Rab-GAP_TBC_sf"/>
</dbReference>
<dbReference type="SUPFAM" id="SSF47923">
    <property type="entry name" value="Ypt/Rab-GAP domain of gyp1p"/>
    <property type="match status" value="1"/>
</dbReference>
<proteinExistence type="predicted"/>
<organism evidence="3 4">
    <name type="scientific">Romanomermis culicivorax</name>
    <name type="common">Nematode worm</name>
    <dbReference type="NCBI Taxonomy" id="13658"/>
    <lineage>
        <taxon>Eukaryota</taxon>
        <taxon>Metazoa</taxon>
        <taxon>Ecdysozoa</taxon>
        <taxon>Nematoda</taxon>
        <taxon>Enoplea</taxon>
        <taxon>Dorylaimia</taxon>
        <taxon>Mermithida</taxon>
        <taxon>Mermithoidea</taxon>
        <taxon>Mermithidae</taxon>
        <taxon>Romanomermis</taxon>
    </lineage>
</organism>
<dbReference type="AlphaFoldDB" id="A0A915J7F1"/>
<dbReference type="Proteomes" id="UP000887565">
    <property type="component" value="Unplaced"/>
</dbReference>
<dbReference type="Pfam" id="PF12473">
    <property type="entry name" value="DUF3694"/>
    <property type="match status" value="1"/>
</dbReference>
<dbReference type="WBParaSite" id="nRc.2.0.1.t22387-RA">
    <property type="protein sequence ID" value="nRc.2.0.1.t22387-RA"/>
    <property type="gene ID" value="nRc.2.0.1.g22387"/>
</dbReference>
<feature type="compositionally biased region" description="Acidic residues" evidence="1">
    <location>
        <begin position="369"/>
        <end position="378"/>
    </location>
</feature>
<protein>
    <submittedName>
        <fullName evidence="4">Kinesin-like domain-containing protein</fullName>
    </submittedName>
</protein>
<feature type="compositionally biased region" description="Polar residues" evidence="1">
    <location>
        <begin position="350"/>
        <end position="362"/>
    </location>
</feature>
<name>A0A915J7F1_ROMCU</name>
<evidence type="ECO:0000259" key="2">
    <source>
        <dbReference type="Pfam" id="PF12473"/>
    </source>
</evidence>
<accession>A0A915J7F1</accession>
<evidence type="ECO:0000256" key="1">
    <source>
        <dbReference type="SAM" id="MobiDB-lite"/>
    </source>
</evidence>
<feature type="region of interest" description="Disordered" evidence="1">
    <location>
        <begin position="340"/>
        <end position="388"/>
    </location>
</feature>
<evidence type="ECO:0000313" key="3">
    <source>
        <dbReference type="Proteomes" id="UP000887565"/>
    </source>
</evidence>
<reference evidence="4" key="1">
    <citation type="submission" date="2022-11" db="UniProtKB">
        <authorList>
            <consortium name="WormBaseParasite"/>
        </authorList>
    </citation>
    <scope>IDENTIFICATION</scope>
</reference>
<dbReference type="Gene3D" id="1.10.10.750">
    <property type="entry name" value="Ypt/Rab-GAP domain of gyp1p, domain 1"/>
    <property type="match status" value="1"/>
</dbReference>